<dbReference type="GO" id="GO:0006310">
    <property type="term" value="P:DNA recombination"/>
    <property type="evidence" value="ECO:0007669"/>
    <property type="project" value="UniProtKB-KW"/>
</dbReference>
<evidence type="ECO:0000256" key="1">
    <source>
        <dbReference type="ARBA" id="ARBA00008857"/>
    </source>
</evidence>
<dbReference type="Gene3D" id="1.10.443.10">
    <property type="entry name" value="Intergrase catalytic core"/>
    <property type="match status" value="1"/>
</dbReference>
<reference evidence="6 7" key="1">
    <citation type="journal article" date="2016" name="Nat. Commun.">
        <title>Thousands of microbial genomes shed light on interconnected biogeochemical processes in an aquifer system.</title>
        <authorList>
            <person name="Anantharaman K."/>
            <person name="Brown C.T."/>
            <person name="Hug L.A."/>
            <person name="Sharon I."/>
            <person name="Castelle C.J."/>
            <person name="Probst A.J."/>
            <person name="Thomas B.C."/>
            <person name="Singh A."/>
            <person name="Wilkins M.J."/>
            <person name="Karaoz U."/>
            <person name="Brodie E.L."/>
            <person name="Williams K.H."/>
            <person name="Hubbard S.S."/>
            <person name="Banfield J.F."/>
        </authorList>
    </citation>
    <scope>NUCLEOTIDE SEQUENCE [LARGE SCALE GENOMIC DNA]</scope>
</reference>
<dbReference type="Gene3D" id="3.30.160.390">
    <property type="entry name" value="Integrase, DNA-binding domain"/>
    <property type="match status" value="1"/>
</dbReference>
<evidence type="ECO:0000256" key="4">
    <source>
        <dbReference type="ARBA" id="ARBA00023172"/>
    </source>
</evidence>
<accession>A0A1F6T9N0</accession>
<dbReference type="STRING" id="1817758.A2150_00520"/>
<gene>
    <name evidence="6" type="ORF">A2150_00520</name>
</gene>
<comment type="caution">
    <text evidence="6">The sequence shown here is derived from an EMBL/GenBank/DDBJ whole genome shotgun (WGS) entry which is preliminary data.</text>
</comment>
<dbReference type="Gene3D" id="1.10.150.130">
    <property type="match status" value="1"/>
</dbReference>
<evidence type="ECO:0000313" key="6">
    <source>
        <dbReference type="EMBL" id="OGI41833.1"/>
    </source>
</evidence>
<dbReference type="GO" id="GO:0015074">
    <property type="term" value="P:DNA integration"/>
    <property type="evidence" value="ECO:0007669"/>
    <property type="project" value="UniProtKB-KW"/>
</dbReference>
<dbReference type="InterPro" id="IPR050808">
    <property type="entry name" value="Phage_Integrase"/>
</dbReference>
<dbReference type="Proteomes" id="UP000177925">
    <property type="component" value="Unassembled WGS sequence"/>
</dbReference>
<dbReference type="PROSITE" id="PS51898">
    <property type="entry name" value="TYR_RECOMBINASE"/>
    <property type="match status" value="1"/>
</dbReference>
<organism evidence="6 7">
    <name type="scientific">Candidatus Muproteobacteria bacterium RBG_16_64_11</name>
    <dbReference type="NCBI Taxonomy" id="1817758"/>
    <lineage>
        <taxon>Bacteria</taxon>
        <taxon>Pseudomonadati</taxon>
        <taxon>Pseudomonadota</taxon>
        <taxon>Candidatus Muproteobacteria</taxon>
    </lineage>
</organism>
<dbReference type="PANTHER" id="PTHR30629">
    <property type="entry name" value="PROPHAGE INTEGRASE"/>
    <property type="match status" value="1"/>
</dbReference>
<evidence type="ECO:0000313" key="7">
    <source>
        <dbReference type="Proteomes" id="UP000177925"/>
    </source>
</evidence>
<dbReference type="AlphaFoldDB" id="A0A1F6T9N0"/>
<dbReference type="SUPFAM" id="SSF56349">
    <property type="entry name" value="DNA breaking-rejoining enzymes"/>
    <property type="match status" value="1"/>
</dbReference>
<evidence type="ECO:0000256" key="3">
    <source>
        <dbReference type="ARBA" id="ARBA00023125"/>
    </source>
</evidence>
<dbReference type="Pfam" id="PF13356">
    <property type="entry name" value="Arm-DNA-bind_3"/>
    <property type="match status" value="1"/>
</dbReference>
<dbReference type="GO" id="GO:0003677">
    <property type="term" value="F:DNA binding"/>
    <property type="evidence" value="ECO:0007669"/>
    <property type="project" value="UniProtKB-KW"/>
</dbReference>
<dbReference type="EMBL" id="MFSS01000115">
    <property type="protein sequence ID" value="OGI41833.1"/>
    <property type="molecule type" value="Genomic_DNA"/>
</dbReference>
<feature type="domain" description="Tyr recombinase" evidence="5">
    <location>
        <begin position="200"/>
        <end position="372"/>
    </location>
</feature>
<dbReference type="InterPro" id="IPR038488">
    <property type="entry name" value="Integrase_DNA-bd_sf"/>
</dbReference>
<dbReference type="CDD" id="cd00796">
    <property type="entry name" value="INT_Rci_Hp1_C"/>
    <property type="match status" value="1"/>
</dbReference>
<proteinExistence type="inferred from homology"/>
<dbReference type="PANTHER" id="PTHR30629:SF2">
    <property type="entry name" value="PROPHAGE INTEGRASE INTS-RELATED"/>
    <property type="match status" value="1"/>
</dbReference>
<keyword evidence="3" id="KW-0238">DNA-binding</keyword>
<keyword evidence="2" id="KW-0229">DNA integration</keyword>
<sequence length="588" mass="65665">MTKLTKTAIDGYTYKGNGGQDIRWDGQMTGFGCRVYPSGRKAYVLAYRAEGRKHIMVLGPCNVLTLDQGRRLAQTRLAEVIDGIDPMAERRKALRGETVADLCRAYIERHAIPHKKTADKDQRRLDRFILSAWRNHKIKAITRADVAALHHEIGRDSGPYEANRVLALLSKMFELAMAWGYLDETAANPAHRIKKFKEEKRDRWVTPEELPRLAEAIDREVDIYARAALWLYLLTGLRKSELLNARWDDVDLDRKELRLADTKAGRVHYVPLSEPALALLRDLPRLADNHHVIPGREAGKGRYDIKKPWDRVRTAAGVSDVRLHDLRRTVGSWMAQAGNSLHLIGRVLNQSNPSTTAIYARFGQDHVRDALEAHGKKIMGVAKGKRADVVKIAGGRLMAKARHRATRKAALILYDETPPPADRLRAMIDACASNDLSTSMRSEIVNALKSIEANRLNEELRRQGRPVALDTFRAAALARELVGKHGVKPEKSAITAAVETVRTLFPGIEITGPAVARRYSKLKLSPDCSMMTPKRDKIVLALITDGVVDHALARLPASARGTRTNRIPKPPFVIAVARLSKPVKNGNK</sequence>
<protein>
    <recommendedName>
        <fullName evidence="5">Tyr recombinase domain-containing protein</fullName>
    </recommendedName>
</protein>
<name>A0A1F6T9N0_9PROT</name>
<dbReference type="InterPro" id="IPR011010">
    <property type="entry name" value="DNA_brk_join_enz"/>
</dbReference>
<keyword evidence="4" id="KW-0233">DNA recombination</keyword>
<evidence type="ECO:0000259" key="5">
    <source>
        <dbReference type="PROSITE" id="PS51898"/>
    </source>
</evidence>
<comment type="similarity">
    <text evidence="1">Belongs to the 'phage' integrase family.</text>
</comment>
<dbReference type="InterPro" id="IPR010998">
    <property type="entry name" value="Integrase_recombinase_N"/>
</dbReference>
<dbReference type="InterPro" id="IPR002104">
    <property type="entry name" value="Integrase_catalytic"/>
</dbReference>
<dbReference type="InterPro" id="IPR013762">
    <property type="entry name" value="Integrase-like_cat_sf"/>
</dbReference>
<dbReference type="Pfam" id="PF00589">
    <property type="entry name" value="Phage_integrase"/>
    <property type="match status" value="1"/>
</dbReference>
<dbReference type="InterPro" id="IPR025166">
    <property type="entry name" value="Integrase_DNA_bind_dom"/>
</dbReference>
<evidence type="ECO:0000256" key="2">
    <source>
        <dbReference type="ARBA" id="ARBA00022908"/>
    </source>
</evidence>